<proteinExistence type="predicted"/>
<name>A0A0F9SSI8_9ZZZZ</name>
<sequence>MEDCLTLGTRLKNEEKQASEERIENALLRGNDKLWDIGITARQLVADRLYSAQYDGPLGKELPNIQEVMDTFCWDIFGADFQEVLKAWDKYLG</sequence>
<comment type="caution">
    <text evidence="1">The sequence shown here is derived from an EMBL/GenBank/DDBJ whole genome shotgun (WGS) entry which is preliminary data.</text>
</comment>
<organism evidence="1">
    <name type="scientific">marine sediment metagenome</name>
    <dbReference type="NCBI Taxonomy" id="412755"/>
    <lineage>
        <taxon>unclassified sequences</taxon>
        <taxon>metagenomes</taxon>
        <taxon>ecological metagenomes</taxon>
    </lineage>
</organism>
<dbReference type="AlphaFoldDB" id="A0A0F9SSI8"/>
<reference evidence="1" key="1">
    <citation type="journal article" date="2015" name="Nature">
        <title>Complex archaea that bridge the gap between prokaryotes and eukaryotes.</title>
        <authorList>
            <person name="Spang A."/>
            <person name="Saw J.H."/>
            <person name="Jorgensen S.L."/>
            <person name="Zaremba-Niedzwiedzka K."/>
            <person name="Martijn J."/>
            <person name="Lind A.E."/>
            <person name="van Eijk R."/>
            <person name="Schleper C."/>
            <person name="Guy L."/>
            <person name="Ettema T.J."/>
        </authorList>
    </citation>
    <scope>NUCLEOTIDE SEQUENCE</scope>
</reference>
<dbReference type="EMBL" id="LAZR01000523">
    <property type="protein sequence ID" value="KKN65492.1"/>
    <property type="molecule type" value="Genomic_DNA"/>
</dbReference>
<accession>A0A0F9SSI8</accession>
<evidence type="ECO:0000313" key="1">
    <source>
        <dbReference type="EMBL" id="KKN65492.1"/>
    </source>
</evidence>
<protein>
    <submittedName>
        <fullName evidence="1">Uncharacterized protein</fullName>
    </submittedName>
</protein>
<gene>
    <name evidence="1" type="ORF">LCGC14_0480960</name>
</gene>